<dbReference type="EnsemblPlants" id="KQJ86094">
    <property type="protein sequence ID" value="KQJ86094"/>
    <property type="gene ID" value="BRADI_4g03270v3"/>
</dbReference>
<keyword evidence="7" id="KW-1185">Reference proteome</keyword>
<name>I1IH15_BRADI</name>
<evidence type="ECO:0000256" key="2">
    <source>
        <dbReference type="ARBA" id="ARBA00011738"/>
    </source>
</evidence>
<reference evidence="5 6" key="1">
    <citation type="journal article" date="2010" name="Nature">
        <title>Genome sequencing and analysis of the model grass Brachypodium distachyon.</title>
        <authorList>
            <consortium name="International Brachypodium Initiative"/>
        </authorList>
    </citation>
    <scope>NUCLEOTIDE SEQUENCE [LARGE SCALE GENOMIC DNA]</scope>
    <source>
        <strain evidence="5 6">Bd21</strain>
    </source>
</reference>
<sequence length="165" mass="18474">MAFQIKPLRPVEQNELFFRLYLKREGCDSNDKTIVNSNEHMEFGLVLASDLPIYDGFGPEANLVARLQGLQSQAGKLTDGWQASVNIVFEDERFNGSTLHVMGTGLHKREWAIVGGTGEFTLAQGIMYNLLMYGEFQEIELRALYTPMKKVPWTLGVPGDTASQT</sequence>
<keyword evidence="3 4" id="KW-0964">Secreted</keyword>
<dbReference type="PANTHER" id="PTHR21495">
    <property type="entry name" value="NUCLEOPORIN-RELATED"/>
    <property type="match status" value="1"/>
</dbReference>
<dbReference type="OMA" id="QRTELYM"/>
<protein>
    <recommendedName>
        <fullName evidence="4">Dirigent protein</fullName>
    </recommendedName>
</protein>
<gene>
    <name evidence="6" type="primary">LOC100843510</name>
    <name evidence="5" type="ORF">BRADI_4g03270v3</name>
</gene>
<comment type="subcellular location">
    <subcellularLocation>
        <location evidence="4">Secreted</location>
        <location evidence="4">Extracellular space</location>
        <location evidence="4">Apoplast</location>
    </subcellularLocation>
</comment>
<dbReference type="RefSeq" id="XP_003578305.1">
    <property type="nucleotide sequence ID" value="XM_003578257.4"/>
</dbReference>
<dbReference type="InterPro" id="IPR044859">
    <property type="entry name" value="Allene_oxi_cyc_Dirigent"/>
</dbReference>
<dbReference type="FunCoup" id="I1IH15">
    <property type="interactions" value="1003"/>
</dbReference>
<dbReference type="HOGENOM" id="CLU_078923_2_1_1"/>
<dbReference type="KEGG" id="bdi:100843510"/>
<dbReference type="AlphaFoldDB" id="I1IH15"/>
<evidence type="ECO:0000313" key="5">
    <source>
        <dbReference type="EMBL" id="KQJ86094.1"/>
    </source>
</evidence>
<reference evidence="6" key="3">
    <citation type="submission" date="2018-08" db="UniProtKB">
        <authorList>
            <consortium name="EnsemblPlants"/>
        </authorList>
    </citation>
    <scope>IDENTIFICATION</scope>
    <source>
        <strain evidence="6">cv. Bd21</strain>
    </source>
</reference>
<dbReference type="InterPro" id="IPR004265">
    <property type="entry name" value="Dirigent"/>
</dbReference>
<organism evidence="5">
    <name type="scientific">Brachypodium distachyon</name>
    <name type="common">Purple false brome</name>
    <name type="synonym">Trachynia distachya</name>
    <dbReference type="NCBI Taxonomy" id="15368"/>
    <lineage>
        <taxon>Eukaryota</taxon>
        <taxon>Viridiplantae</taxon>
        <taxon>Streptophyta</taxon>
        <taxon>Embryophyta</taxon>
        <taxon>Tracheophyta</taxon>
        <taxon>Spermatophyta</taxon>
        <taxon>Magnoliopsida</taxon>
        <taxon>Liliopsida</taxon>
        <taxon>Poales</taxon>
        <taxon>Poaceae</taxon>
        <taxon>BOP clade</taxon>
        <taxon>Pooideae</taxon>
        <taxon>Stipodae</taxon>
        <taxon>Brachypodieae</taxon>
        <taxon>Brachypodium</taxon>
    </lineage>
</organism>
<dbReference type="ExpressionAtlas" id="I1IH15">
    <property type="expression patterns" value="baseline"/>
</dbReference>
<evidence type="ECO:0000256" key="3">
    <source>
        <dbReference type="ARBA" id="ARBA00022525"/>
    </source>
</evidence>
<dbReference type="GeneID" id="100843510"/>
<accession>I1IH15</accession>
<evidence type="ECO:0000256" key="4">
    <source>
        <dbReference type="RuleBase" id="RU363099"/>
    </source>
</evidence>
<proteinExistence type="inferred from homology"/>
<evidence type="ECO:0000256" key="1">
    <source>
        <dbReference type="ARBA" id="ARBA00010746"/>
    </source>
</evidence>
<dbReference type="OrthoDB" id="674221at2759"/>
<dbReference type="Gramene" id="KQJ86094">
    <property type="protein sequence ID" value="KQJ86094"/>
    <property type="gene ID" value="BRADI_4g03270v3"/>
</dbReference>
<dbReference type="GO" id="GO:0048046">
    <property type="term" value="C:apoplast"/>
    <property type="evidence" value="ECO:0007669"/>
    <property type="project" value="UniProtKB-SubCell"/>
</dbReference>
<comment type="subunit">
    <text evidence="2 4">Homodimer.</text>
</comment>
<reference evidence="5" key="2">
    <citation type="submission" date="2017-06" db="EMBL/GenBank/DDBJ databases">
        <title>WGS assembly of Brachypodium distachyon.</title>
        <authorList>
            <consortium name="The International Brachypodium Initiative"/>
            <person name="Lucas S."/>
            <person name="Harmon-Smith M."/>
            <person name="Lail K."/>
            <person name="Tice H."/>
            <person name="Grimwood J."/>
            <person name="Bruce D."/>
            <person name="Barry K."/>
            <person name="Shu S."/>
            <person name="Lindquist E."/>
            <person name="Wang M."/>
            <person name="Pitluck S."/>
            <person name="Vogel J.P."/>
            <person name="Garvin D.F."/>
            <person name="Mockler T.C."/>
            <person name="Schmutz J."/>
            <person name="Rokhsar D."/>
            <person name="Bevan M.W."/>
        </authorList>
    </citation>
    <scope>NUCLEOTIDE SEQUENCE</scope>
    <source>
        <strain evidence="5">Bd21</strain>
    </source>
</reference>
<keyword evidence="4" id="KW-0052">Apoplast</keyword>
<dbReference type="Proteomes" id="UP000008810">
    <property type="component" value="Chromosome 4"/>
</dbReference>
<comment type="function">
    <text evidence="4">Dirigent proteins impart stereoselectivity on the phenoxy radical-coupling reaction, yielding optically active lignans from two molecules of coniferyl alcohol in the biosynthesis of lignans, flavonolignans, and alkaloids and thus plays a central role in plant secondary metabolism.</text>
</comment>
<dbReference type="Pfam" id="PF03018">
    <property type="entry name" value="Dirigent"/>
    <property type="match status" value="1"/>
</dbReference>
<dbReference type="STRING" id="15368.I1IH15"/>
<dbReference type="Gene3D" id="2.40.480.10">
    <property type="entry name" value="Allene oxide cyclase-like"/>
    <property type="match status" value="1"/>
</dbReference>
<evidence type="ECO:0000313" key="7">
    <source>
        <dbReference type="Proteomes" id="UP000008810"/>
    </source>
</evidence>
<dbReference type="GO" id="GO:0009699">
    <property type="term" value="P:phenylpropanoid biosynthetic process"/>
    <property type="evidence" value="ECO:0007669"/>
    <property type="project" value="UniProtKB-ARBA"/>
</dbReference>
<evidence type="ECO:0000313" key="6">
    <source>
        <dbReference type="EnsemblPlants" id="KQJ86094"/>
    </source>
</evidence>
<comment type="similarity">
    <text evidence="1 4">Belongs to the plant dirigent protein family.</text>
</comment>
<dbReference type="EMBL" id="CM000883">
    <property type="protein sequence ID" value="KQJ86094.1"/>
    <property type="molecule type" value="Genomic_DNA"/>
</dbReference>